<evidence type="ECO:0000256" key="1">
    <source>
        <dbReference type="SAM" id="MobiDB-lite"/>
    </source>
</evidence>
<dbReference type="EMBL" id="JAPMKU010000005">
    <property type="protein sequence ID" value="MCX7469184.1"/>
    <property type="molecule type" value="Genomic_DNA"/>
</dbReference>
<feature type="region of interest" description="Disordered" evidence="1">
    <location>
        <begin position="246"/>
        <end position="271"/>
    </location>
</feature>
<evidence type="ECO:0000313" key="5">
    <source>
        <dbReference type="Proteomes" id="UP001071478"/>
    </source>
</evidence>
<organism evidence="4 5">
    <name type="scientific">Corynebacterium pygosceleis</name>
    <dbReference type="NCBI Taxonomy" id="2800406"/>
    <lineage>
        <taxon>Bacteria</taxon>
        <taxon>Bacillati</taxon>
        <taxon>Actinomycetota</taxon>
        <taxon>Actinomycetes</taxon>
        <taxon>Mycobacteriales</taxon>
        <taxon>Corynebacteriaceae</taxon>
        <taxon>Corynebacterium</taxon>
    </lineage>
</organism>
<comment type="caution">
    <text evidence="4">The sequence shown here is derived from an EMBL/GenBank/DDBJ whole genome shotgun (WGS) entry which is preliminary data.</text>
</comment>
<sequence length="306" mass="31652">MTISRVRNHRALCAASLTLALLAPVTAAPAAMAEEGTETTLTGRYDPLFGEARAKVGEAATSAATTFDDTTTDRLDEAPAPERTTFTLGDGAPGNAEINSATGEVTYTATHDDAGKVIEIPVVVTYSDGSTDEGTVYFVVADPHGGTAKKYTVNYTATHAHTGEKAVSEAPTFDDTTTEEVETLPAPEGAVFKLSRDARDAGIDPSTGVVTFTARESDADTTVNVPVVVFYPDDSHAHADAPFEVFHHDHGHHGDEPGDPAPTPAGSSGGTGTALLGAGALLALVAGIVHFLRTHPLTVPGLPLPR</sequence>
<evidence type="ECO:0000313" key="4">
    <source>
        <dbReference type="EMBL" id="MCX7469184.1"/>
    </source>
</evidence>
<feature type="signal peptide" evidence="2">
    <location>
        <begin position="1"/>
        <end position="33"/>
    </location>
</feature>
<dbReference type="RefSeq" id="WP_200250452.1">
    <property type="nucleotide sequence ID" value="NZ_JAENIQ020000005.1"/>
</dbReference>
<dbReference type="NCBIfam" id="NF038186">
    <property type="entry name" value="YPDG_rpt"/>
    <property type="match status" value="2"/>
</dbReference>
<evidence type="ECO:0000256" key="2">
    <source>
        <dbReference type="SAM" id="SignalP"/>
    </source>
</evidence>
<reference evidence="4" key="1">
    <citation type="submission" date="2022-11" db="EMBL/GenBank/DDBJ databases">
        <title>Corynebacterium sp. isolated from Penguins.</title>
        <authorList>
            <person name="Sedlar K."/>
            <person name="Svec P."/>
        </authorList>
    </citation>
    <scope>NUCLEOTIDE SEQUENCE</scope>
    <source>
        <strain evidence="4">P7374</strain>
    </source>
</reference>
<dbReference type="InterPro" id="IPR044055">
    <property type="entry name" value="RibLong"/>
</dbReference>
<accession>A0A9Q4C957</accession>
<feature type="chain" id="PRO_5040173599" evidence="2">
    <location>
        <begin position="34"/>
        <end position="306"/>
    </location>
</feature>
<proteinExistence type="predicted"/>
<dbReference type="Proteomes" id="UP001071478">
    <property type="component" value="Unassembled WGS sequence"/>
</dbReference>
<name>A0A9Q4C957_9CORY</name>
<feature type="compositionally biased region" description="Basic and acidic residues" evidence="1">
    <location>
        <begin position="246"/>
        <end position="256"/>
    </location>
</feature>
<dbReference type="AlphaFoldDB" id="A0A9Q4C957"/>
<dbReference type="Pfam" id="PF18957">
    <property type="entry name" value="RibLong"/>
    <property type="match status" value="2"/>
</dbReference>
<gene>
    <name evidence="4" type="ORF">OS129_09905</name>
</gene>
<evidence type="ECO:0000259" key="3">
    <source>
        <dbReference type="Pfam" id="PF18957"/>
    </source>
</evidence>
<feature type="domain" description="Long Rib" evidence="3">
    <location>
        <begin position="148"/>
        <end position="245"/>
    </location>
</feature>
<protein>
    <submittedName>
        <fullName evidence="4">Rib/alpha-like domain-containing protein</fullName>
    </submittedName>
</protein>
<feature type="domain" description="Long Rib" evidence="3">
    <location>
        <begin position="44"/>
        <end position="140"/>
    </location>
</feature>
<keyword evidence="2" id="KW-0732">Signal</keyword>